<dbReference type="PIRSF" id="PIRSF000149">
    <property type="entry name" value="GAP_DH"/>
    <property type="match status" value="1"/>
</dbReference>
<dbReference type="PANTHER" id="PTHR43148">
    <property type="entry name" value="GLYCERALDEHYDE-3-PHOSPHATE DEHYDROGENASE 2"/>
    <property type="match status" value="1"/>
</dbReference>
<dbReference type="EC" id="1.2.1.-" evidence="4"/>
<dbReference type="CDD" id="cd18126">
    <property type="entry name" value="GAPDH_I_C"/>
    <property type="match status" value="1"/>
</dbReference>
<comment type="caution">
    <text evidence="6">The sequence shown here is derived from an EMBL/GenBank/DDBJ whole genome shotgun (WGS) entry which is preliminary data.</text>
</comment>
<dbReference type="Gene3D" id="3.30.360.10">
    <property type="entry name" value="Dihydrodipicolinate Reductase, domain 2"/>
    <property type="match status" value="1"/>
</dbReference>
<evidence type="ECO:0000256" key="3">
    <source>
        <dbReference type="RuleBase" id="RU000397"/>
    </source>
</evidence>
<dbReference type="InterPro" id="IPR020830">
    <property type="entry name" value="GlycerAld_3-P_DH_AS"/>
</dbReference>
<evidence type="ECO:0000259" key="5">
    <source>
        <dbReference type="SMART" id="SM00846"/>
    </source>
</evidence>
<dbReference type="InterPro" id="IPR020828">
    <property type="entry name" value="GlycerAld_3-P_DH_NAD(P)-bd"/>
</dbReference>
<dbReference type="PROSITE" id="PS00071">
    <property type="entry name" value="GAPDH"/>
    <property type="match status" value="1"/>
</dbReference>
<feature type="domain" description="Glyceraldehyde 3-phosphate dehydrogenase NAD(P) binding" evidence="5">
    <location>
        <begin position="7"/>
        <end position="156"/>
    </location>
</feature>
<dbReference type="Pfam" id="PF02800">
    <property type="entry name" value="Gp_dh_C"/>
    <property type="match status" value="1"/>
</dbReference>
<dbReference type="InterPro" id="IPR006424">
    <property type="entry name" value="Glyceraldehyde-3-P_DH_1"/>
</dbReference>
<dbReference type="Gene3D" id="3.40.50.720">
    <property type="entry name" value="NAD(P)-binding Rossmann-like Domain"/>
    <property type="match status" value="1"/>
</dbReference>
<dbReference type="NCBIfam" id="TIGR01534">
    <property type="entry name" value="GAPDH-I"/>
    <property type="match status" value="1"/>
</dbReference>
<evidence type="ECO:0000256" key="2">
    <source>
        <dbReference type="ARBA" id="ARBA00023002"/>
    </source>
</evidence>
<dbReference type="InterPro" id="IPR036291">
    <property type="entry name" value="NAD(P)-bd_dom_sf"/>
</dbReference>
<dbReference type="SUPFAM" id="SSF55347">
    <property type="entry name" value="Glyceraldehyde-3-phosphate dehydrogenase-like, C-terminal domain"/>
    <property type="match status" value="1"/>
</dbReference>
<dbReference type="InterPro" id="IPR020829">
    <property type="entry name" value="GlycerAld_3-P_DH_cat"/>
</dbReference>
<proteinExistence type="inferred from homology"/>
<dbReference type="PRINTS" id="PR00078">
    <property type="entry name" value="G3PDHDRGNASE"/>
</dbReference>
<dbReference type="EMBL" id="JANWGH010000001">
    <property type="protein sequence ID" value="MCS5489528.1"/>
    <property type="molecule type" value="Genomic_DNA"/>
</dbReference>
<protein>
    <recommendedName>
        <fullName evidence="4">Glyceraldehyde-3-phosphate dehydrogenase</fullName>
        <ecNumber evidence="4">1.2.1.-</ecNumber>
    </recommendedName>
</protein>
<comment type="similarity">
    <text evidence="1 3">Belongs to the glyceraldehyde-3-phosphate dehydrogenase family.</text>
</comment>
<evidence type="ECO:0000256" key="1">
    <source>
        <dbReference type="ARBA" id="ARBA00007406"/>
    </source>
</evidence>
<evidence type="ECO:0000313" key="6">
    <source>
        <dbReference type="EMBL" id="MCS5489528.1"/>
    </source>
</evidence>
<dbReference type="Pfam" id="PF00044">
    <property type="entry name" value="Gp_dh_N"/>
    <property type="match status" value="1"/>
</dbReference>
<dbReference type="SUPFAM" id="SSF51735">
    <property type="entry name" value="NAD(P)-binding Rossmann-fold domains"/>
    <property type="match status" value="1"/>
</dbReference>
<dbReference type="SMART" id="SM00846">
    <property type="entry name" value="Gp_dh_N"/>
    <property type="match status" value="1"/>
</dbReference>
<evidence type="ECO:0000256" key="4">
    <source>
        <dbReference type="RuleBase" id="RU361160"/>
    </source>
</evidence>
<organism evidence="6 7">
    <name type="scientific">Algoriphagus limi</name>
    <dbReference type="NCBI Taxonomy" id="2975273"/>
    <lineage>
        <taxon>Bacteria</taxon>
        <taxon>Pseudomonadati</taxon>
        <taxon>Bacteroidota</taxon>
        <taxon>Cytophagia</taxon>
        <taxon>Cytophagales</taxon>
        <taxon>Cyclobacteriaceae</taxon>
        <taxon>Algoriphagus</taxon>
    </lineage>
</organism>
<sequence>MNPNKTIRVAINGFGRIGRYTAKLLLSHPFIELVAVNDLADNASLVHLLKYDSIHGKFEKDLVLEDGKLKIGNKEIRLLTQANPELLPWADLGVDIVIESTGRFTSREAANKHIQAGVKKVIISAPATDPSIKMVVLGVNDSILTGEEKIISNASCTTNCLAPMVQVLDEAFGVEKGYASTVHSYTNDQNLHDAPHRDLRRARAAAYSIIPTTTNAGKALDSVLPNLEGRIEASAMRVPVPDGSLTDLIVELKKEASAEEINHAFELAAAGKLKGILEVTHDPIVSMDIIGNPHSCIIDSALTSSKGNLIKLVGWYDNEAGYSNRLVELIEYIFNLGRQ</sequence>
<dbReference type="InterPro" id="IPR020831">
    <property type="entry name" value="GlycerAld/Erythrose_P_DH"/>
</dbReference>
<keyword evidence="2 4" id="KW-0560">Oxidoreductase</keyword>
<accession>A0ABT2G2M5</accession>
<dbReference type="CDD" id="cd05214">
    <property type="entry name" value="GAPDH_I_N"/>
    <property type="match status" value="1"/>
</dbReference>
<name>A0ABT2G2M5_9BACT</name>
<keyword evidence="7" id="KW-1185">Reference proteome</keyword>
<gene>
    <name evidence="6" type="primary">gap</name>
    <name evidence="6" type="ORF">NY014_03765</name>
</gene>
<dbReference type="RefSeq" id="WP_259413195.1">
    <property type="nucleotide sequence ID" value="NZ_JANWGH010000001.1"/>
</dbReference>
<dbReference type="Proteomes" id="UP001206788">
    <property type="component" value="Unassembled WGS sequence"/>
</dbReference>
<reference evidence="6 7" key="1">
    <citation type="submission" date="2022-08" db="EMBL/GenBank/DDBJ databases">
        <title>Algoriphagus sp. CAU 1643 isolated from mud.</title>
        <authorList>
            <person name="Kim W."/>
        </authorList>
    </citation>
    <scope>NUCLEOTIDE SEQUENCE [LARGE SCALE GENOMIC DNA]</scope>
    <source>
        <strain evidence="6 7">CAU 1643</strain>
    </source>
</reference>
<evidence type="ECO:0000313" key="7">
    <source>
        <dbReference type="Proteomes" id="UP001206788"/>
    </source>
</evidence>